<dbReference type="OrthoDB" id="979693at2"/>
<name>A0A5M4BA05_9FLAO</name>
<feature type="transmembrane region" description="Helical" evidence="1">
    <location>
        <begin position="71"/>
        <end position="87"/>
    </location>
</feature>
<feature type="transmembrane region" description="Helical" evidence="1">
    <location>
        <begin position="40"/>
        <end position="59"/>
    </location>
</feature>
<evidence type="ECO:0000313" key="3">
    <source>
        <dbReference type="Proteomes" id="UP000398217"/>
    </source>
</evidence>
<proteinExistence type="predicted"/>
<dbReference type="Proteomes" id="UP000398217">
    <property type="component" value="Unassembled WGS sequence"/>
</dbReference>
<keyword evidence="3" id="KW-1185">Reference proteome</keyword>
<keyword evidence="1" id="KW-0812">Transmembrane</keyword>
<gene>
    <name evidence="2" type="ORF">RCZ01_17460</name>
</gene>
<keyword evidence="1" id="KW-0472">Membrane</keyword>
<feature type="transmembrane region" description="Helical" evidence="1">
    <location>
        <begin position="185"/>
        <end position="207"/>
    </location>
</feature>
<evidence type="ECO:0008006" key="4">
    <source>
        <dbReference type="Google" id="ProtNLM"/>
    </source>
</evidence>
<dbReference type="EMBL" id="BLBC01000011">
    <property type="protein sequence ID" value="GET46444.1"/>
    <property type="molecule type" value="Genomic_DNA"/>
</dbReference>
<feature type="transmembrane region" description="Helical" evidence="1">
    <location>
        <begin position="99"/>
        <end position="117"/>
    </location>
</feature>
<accession>A0A5M4BA05</accession>
<evidence type="ECO:0000313" key="2">
    <source>
        <dbReference type="EMBL" id="GET46444.1"/>
    </source>
</evidence>
<feature type="transmembrane region" description="Helical" evidence="1">
    <location>
        <begin position="213"/>
        <end position="233"/>
    </location>
</feature>
<keyword evidence="1" id="KW-1133">Transmembrane helix</keyword>
<protein>
    <recommendedName>
        <fullName evidence="4">Beta-carotene 15,15'-monooxygenase</fullName>
    </recommendedName>
</protein>
<organism evidence="2 3">
    <name type="scientific">Capnocytophaga felis</name>
    <dbReference type="NCBI Taxonomy" id="2267611"/>
    <lineage>
        <taxon>Bacteria</taxon>
        <taxon>Pseudomonadati</taxon>
        <taxon>Bacteroidota</taxon>
        <taxon>Flavobacteriia</taxon>
        <taxon>Flavobacteriales</taxon>
        <taxon>Flavobacteriaceae</taxon>
        <taxon>Capnocytophaga</taxon>
    </lineage>
</organism>
<dbReference type="RefSeq" id="WP_155285076.1">
    <property type="nucleotide sequence ID" value="NZ_BLBC01000011.1"/>
</dbReference>
<dbReference type="AlphaFoldDB" id="A0A5M4BA05"/>
<reference evidence="3" key="1">
    <citation type="journal article" date="2020" name="Int. J. Syst. Evol. Microbiol.">
        <title>Capnocytophaga felis sp. nov. isolated from the feline oral cavity.</title>
        <authorList>
            <person name="Suzuki M."/>
            <person name="Umeda K."/>
            <person name="Kimura M."/>
            <person name="Imaoka K."/>
            <person name="Morikawa S."/>
            <person name="Maeda K."/>
        </authorList>
    </citation>
    <scope>NUCLEOTIDE SEQUENCE [LARGE SCALE GENOMIC DNA]</scope>
    <source>
        <strain evidence="3">KC07070</strain>
    </source>
</reference>
<evidence type="ECO:0000256" key="1">
    <source>
        <dbReference type="SAM" id="Phobius"/>
    </source>
</evidence>
<feature type="transmembrane region" description="Helical" evidence="1">
    <location>
        <begin position="7"/>
        <end position="28"/>
    </location>
</feature>
<comment type="caution">
    <text evidence="2">The sequence shown here is derived from an EMBL/GenBank/DDBJ whole genome shotgun (WGS) entry which is preliminary data.</text>
</comment>
<sequence length="340" mass="39756">MNKVIRVNRFFLAFGIPILIYTFCYILSHQTVFQQNKNIFSNLIIFDLIIFTPVIYFFLIRNTRLSNKSSVLVFIIGIVLASHIIPAENQFFIEIAKRWGVPIIELSVMAFVFIKIFQTIKKHKAEKTSQLDFYTFSKKIFCRIAPNKIGNFLATEIALMYYAFFVWKHKKRATYQFTTHKKSSAVSTLGAFIFIILIESVSVHILVYQWNEIIAWVLTGFSIYSAIMIFGIIKSIIYRHSVVENQEITLYFGLLSEAKINIKEIDRIELISKGINQEEKSNKSLSPFSNTDGYNIVIYLKNEHQINGMYGFKRNYKILTLQLDDNEKFKELIEKNLFFL</sequence>